<dbReference type="EMBL" id="HBIN01006601">
    <property type="protein sequence ID" value="CAE0434526.1"/>
    <property type="molecule type" value="Transcribed_RNA"/>
</dbReference>
<proteinExistence type="predicted"/>
<accession>A0A7S3LLK4</accession>
<name>A0A7S3LLK4_9STRA</name>
<sequence length="119" mass="13848">MKLLREEIDSESSGDENGYIKYEDFCNYCIQNITNLCPVHLNANSSEKRIRKLPVYEHVKAHAISINNNQCQTSTSNTTEIGSDLKKRYFMSYSEFKRSKINYEDNGFKLNLPPKLERS</sequence>
<gene>
    <name evidence="1" type="ORF">ASTO00021_LOCUS4824</name>
</gene>
<protein>
    <submittedName>
        <fullName evidence="1">Uncharacterized protein</fullName>
    </submittedName>
</protein>
<dbReference type="AlphaFoldDB" id="A0A7S3LLK4"/>
<evidence type="ECO:0000313" key="1">
    <source>
        <dbReference type="EMBL" id="CAE0434526.1"/>
    </source>
</evidence>
<reference evidence="1" key="1">
    <citation type="submission" date="2021-01" db="EMBL/GenBank/DDBJ databases">
        <authorList>
            <person name="Corre E."/>
            <person name="Pelletier E."/>
            <person name="Niang G."/>
            <person name="Scheremetjew M."/>
            <person name="Finn R."/>
            <person name="Kale V."/>
            <person name="Holt S."/>
            <person name="Cochrane G."/>
            <person name="Meng A."/>
            <person name="Brown T."/>
            <person name="Cohen L."/>
        </authorList>
    </citation>
    <scope>NUCLEOTIDE SEQUENCE</scope>
    <source>
        <strain evidence="1">GSBS06</strain>
    </source>
</reference>
<organism evidence="1">
    <name type="scientific">Aplanochytrium stocchinoi</name>
    <dbReference type="NCBI Taxonomy" id="215587"/>
    <lineage>
        <taxon>Eukaryota</taxon>
        <taxon>Sar</taxon>
        <taxon>Stramenopiles</taxon>
        <taxon>Bigyra</taxon>
        <taxon>Labyrinthulomycetes</taxon>
        <taxon>Thraustochytrida</taxon>
        <taxon>Thraustochytriidae</taxon>
        <taxon>Aplanochytrium</taxon>
    </lineage>
</organism>